<dbReference type="STRING" id="525897.Dbac_0546"/>
<keyword evidence="1 4" id="KW-0808">Transferase</keyword>
<sequence>MTHILAADIGGTNSRFGHFEVMSGQEPRLLESFSVPTASVQSFAHALERLRESGFGLDPKDAERIVLAVAGAVQDGVRCRLTNASWNIDLADPDVVLPLDRTVLINDFVAQALGCQTRYAAQSAMTIQEGVARFGVVAAVGAGTGLGLCALAPLPGGDFLPLPSEGGHAPLAFVSRPEFEFQEFLQARTGHSHGFGDIMVSGPGLSFLHEFLTGSRLDPQEVAREIGPDSETTRWFARFYGRACRAYVLYVLAWGGVNLCGGLAAKNPFLVSSEEFLREFRDCPAYGSLLEHVPIRLITTLDTGLHGAARHGQMLLKKRGE</sequence>
<dbReference type="KEGG" id="dba:Dbac_0546"/>
<dbReference type="RefSeq" id="WP_012805753.1">
    <property type="nucleotide sequence ID" value="NC_013173.1"/>
</dbReference>
<dbReference type="GO" id="GO:0004340">
    <property type="term" value="F:glucokinase activity"/>
    <property type="evidence" value="ECO:0007669"/>
    <property type="project" value="UniProtKB-EC"/>
</dbReference>
<dbReference type="GO" id="GO:0005536">
    <property type="term" value="F:D-glucose binding"/>
    <property type="evidence" value="ECO:0007669"/>
    <property type="project" value="InterPro"/>
</dbReference>
<name>C7LWH8_DESBD</name>
<accession>C7LWH8</accession>
<keyword evidence="5" id="KW-1185">Reference proteome</keyword>
<evidence type="ECO:0000256" key="2">
    <source>
        <dbReference type="ARBA" id="ARBA00022777"/>
    </source>
</evidence>
<evidence type="ECO:0000256" key="3">
    <source>
        <dbReference type="RuleBase" id="RU004046"/>
    </source>
</evidence>
<dbReference type="EMBL" id="CP001629">
    <property type="protein sequence ID" value="ACU88670.1"/>
    <property type="molecule type" value="Genomic_DNA"/>
</dbReference>
<dbReference type="PANTHER" id="PTHR47363:SF1">
    <property type="entry name" value="GLUCOKINASE"/>
    <property type="match status" value="1"/>
</dbReference>
<protein>
    <submittedName>
        <fullName evidence="4">Glucokinase</fullName>
        <ecNumber evidence="4">2.7.1.2</ecNumber>
    </submittedName>
</protein>
<dbReference type="GO" id="GO:0006096">
    <property type="term" value="P:glycolytic process"/>
    <property type="evidence" value="ECO:0007669"/>
    <property type="project" value="InterPro"/>
</dbReference>
<organism evidence="4 5">
    <name type="scientific">Desulfomicrobium baculatum (strain DSM 4028 / VKM B-1378 / X)</name>
    <name type="common">Desulfovibrio baculatus</name>
    <dbReference type="NCBI Taxonomy" id="525897"/>
    <lineage>
        <taxon>Bacteria</taxon>
        <taxon>Pseudomonadati</taxon>
        <taxon>Thermodesulfobacteriota</taxon>
        <taxon>Desulfovibrionia</taxon>
        <taxon>Desulfovibrionales</taxon>
        <taxon>Desulfomicrobiaceae</taxon>
        <taxon>Desulfomicrobium</taxon>
    </lineage>
</organism>
<dbReference type="Proteomes" id="UP000002216">
    <property type="component" value="Chromosome"/>
</dbReference>
<reference evidence="4 5" key="1">
    <citation type="journal article" date="2009" name="Stand. Genomic Sci.">
        <title>Complete genome sequence of Desulfomicrobium baculatum type strain (X).</title>
        <authorList>
            <person name="Copeland A."/>
            <person name="Spring S."/>
            <person name="Goker M."/>
            <person name="Schneider S."/>
            <person name="Lapidus A."/>
            <person name="Del Rio T.G."/>
            <person name="Tice H."/>
            <person name="Cheng J.F."/>
            <person name="Chen F."/>
            <person name="Nolan M."/>
            <person name="Bruce D."/>
            <person name="Goodwin L."/>
            <person name="Pitluck S."/>
            <person name="Ivanova N."/>
            <person name="Mavrommatis K."/>
            <person name="Ovchinnikova G."/>
            <person name="Pati A."/>
            <person name="Chen A."/>
            <person name="Palaniappan K."/>
            <person name="Land M."/>
            <person name="Hauser L."/>
            <person name="Chang Y.J."/>
            <person name="Jeffries C.C."/>
            <person name="Meincke L."/>
            <person name="Sims D."/>
            <person name="Brettin T."/>
            <person name="Detter J.C."/>
            <person name="Han C."/>
            <person name="Chain P."/>
            <person name="Bristow J."/>
            <person name="Eisen J.A."/>
            <person name="Markowitz V."/>
            <person name="Hugenholtz P."/>
            <person name="Kyrpides N.C."/>
            <person name="Klenk H.P."/>
            <person name="Lucas S."/>
        </authorList>
    </citation>
    <scope>NUCLEOTIDE SEQUENCE [LARGE SCALE GENOMIC DNA]</scope>
    <source>
        <strain evidence="5">DSM 4028 / VKM B-1378 / X</strain>
    </source>
</reference>
<dbReference type="HOGENOM" id="CLU_042582_0_0_7"/>
<dbReference type="AlphaFoldDB" id="C7LWH8"/>
<dbReference type="Pfam" id="PF02685">
    <property type="entry name" value="Glucokinase"/>
    <property type="match status" value="1"/>
</dbReference>
<dbReference type="InterPro" id="IPR043129">
    <property type="entry name" value="ATPase_NBD"/>
</dbReference>
<dbReference type="Gene3D" id="3.30.420.40">
    <property type="match status" value="1"/>
</dbReference>
<evidence type="ECO:0000256" key="1">
    <source>
        <dbReference type="ARBA" id="ARBA00022679"/>
    </source>
</evidence>
<dbReference type="eggNOG" id="COG0837">
    <property type="taxonomic scope" value="Bacteria"/>
</dbReference>
<comment type="similarity">
    <text evidence="3">Belongs to the bacterial glucokinase family.</text>
</comment>
<gene>
    <name evidence="4" type="ordered locus">Dbac_0546</name>
</gene>
<dbReference type="EC" id="2.7.1.2" evidence="4"/>
<proteinExistence type="inferred from homology"/>
<evidence type="ECO:0000313" key="5">
    <source>
        <dbReference type="Proteomes" id="UP000002216"/>
    </source>
</evidence>
<keyword evidence="2 4" id="KW-0418">Kinase</keyword>
<evidence type="ECO:0000313" key="4">
    <source>
        <dbReference type="EMBL" id="ACU88670.1"/>
    </source>
</evidence>
<dbReference type="GO" id="GO:0005524">
    <property type="term" value="F:ATP binding"/>
    <property type="evidence" value="ECO:0007669"/>
    <property type="project" value="InterPro"/>
</dbReference>
<dbReference type="SUPFAM" id="SSF53067">
    <property type="entry name" value="Actin-like ATPase domain"/>
    <property type="match status" value="1"/>
</dbReference>
<dbReference type="PANTHER" id="PTHR47363">
    <property type="entry name" value="GLUCOKINASE"/>
    <property type="match status" value="1"/>
</dbReference>
<dbReference type="InterPro" id="IPR003836">
    <property type="entry name" value="Glucokinase"/>
</dbReference>
<dbReference type="Gene3D" id="3.40.367.20">
    <property type="match status" value="1"/>
</dbReference>
<dbReference type="CDD" id="cd24008">
    <property type="entry name" value="ASKHA_NBD_GLK"/>
    <property type="match status" value="1"/>
</dbReference>